<organism evidence="1 2">
    <name type="scientific">Candidatus Falkowbacteria bacterium HGW-Falkowbacteria-2</name>
    <dbReference type="NCBI Taxonomy" id="2013769"/>
    <lineage>
        <taxon>Bacteria</taxon>
        <taxon>Candidatus Falkowiibacteriota</taxon>
    </lineage>
</organism>
<proteinExistence type="predicted"/>
<gene>
    <name evidence="1" type="ORF">CVU83_01775</name>
</gene>
<name>A0A2N2E161_9BACT</name>
<comment type="caution">
    <text evidence="1">The sequence shown here is derived from an EMBL/GenBank/DDBJ whole genome shotgun (WGS) entry which is preliminary data.</text>
</comment>
<evidence type="ECO:0000313" key="2">
    <source>
        <dbReference type="Proteomes" id="UP000233325"/>
    </source>
</evidence>
<evidence type="ECO:0000313" key="1">
    <source>
        <dbReference type="EMBL" id="PKM88421.1"/>
    </source>
</evidence>
<protein>
    <submittedName>
        <fullName evidence="1">Uncharacterized protein</fullName>
    </submittedName>
</protein>
<reference evidence="1 2" key="1">
    <citation type="journal article" date="2017" name="ISME J.">
        <title>Potential for microbial H2 and metal transformations associated with novel bacteria and archaea in deep terrestrial subsurface sediments.</title>
        <authorList>
            <person name="Hernsdorf A.W."/>
            <person name="Amano Y."/>
            <person name="Miyakawa K."/>
            <person name="Ise K."/>
            <person name="Suzuki Y."/>
            <person name="Anantharaman K."/>
            <person name="Probst A."/>
            <person name="Burstein D."/>
            <person name="Thomas B.C."/>
            <person name="Banfield J.F."/>
        </authorList>
    </citation>
    <scope>NUCLEOTIDE SEQUENCE [LARGE SCALE GENOMIC DNA]</scope>
    <source>
        <strain evidence="1">HGW-Falkowbacteria-2</strain>
    </source>
</reference>
<dbReference type="Proteomes" id="UP000233325">
    <property type="component" value="Unassembled WGS sequence"/>
</dbReference>
<sequence length="143" mass="16474">MVKYYLNKKTGDLISFNVELREITEFSEIRNLEKDLTLMEISIVKTENKKSEKSVTVQKVKGDRKCSDCGRDVPKGKYLCKGLCSTCYQRGLYQKKSGKVVEKKRDDGPKKYVCIDCDEEILSTLEVDKVKCPNNLHHTMVQK</sequence>
<accession>A0A2N2E161</accession>
<dbReference type="EMBL" id="PHAH01000018">
    <property type="protein sequence ID" value="PKM88421.1"/>
    <property type="molecule type" value="Genomic_DNA"/>
</dbReference>
<dbReference type="AlphaFoldDB" id="A0A2N2E161"/>